<reference evidence="1" key="1">
    <citation type="submission" date="2020-06" db="EMBL/GenBank/DDBJ databases">
        <title>WGS assembly of Ceratodon purpureus strain R40.</title>
        <authorList>
            <person name="Carey S.B."/>
            <person name="Jenkins J."/>
            <person name="Shu S."/>
            <person name="Lovell J.T."/>
            <person name="Sreedasyam A."/>
            <person name="Maumus F."/>
            <person name="Tiley G.P."/>
            <person name="Fernandez-Pozo N."/>
            <person name="Barry K."/>
            <person name="Chen C."/>
            <person name="Wang M."/>
            <person name="Lipzen A."/>
            <person name="Daum C."/>
            <person name="Saski C.A."/>
            <person name="Payton A.C."/>
            <person name="Mcbreen J.C."/>
            <person name="Conrad R.E."/>
            <person name="Kollar L.M."/>
            <person name="Olsson S."/>
            <person name="Huttunen S."/>
            <person name="Landis J.B."/>
            <person name="Wickett N.J."/>
            <person name="Johnson M.G."/>
            <person name="Rensing S.A."/>
            <person name="Grimwood J."/>
            <person name="Schmutz J."/>
            <person name="Mcdaniel S.F."/>
        </authorList>
    </citation>
    <scope>NUCLEOTIDE SEQUENCE</scope>
    <source>
        <strain evidence="1">R40</strain>
    </source>
</reference>
<organism evidence="1 3">
    <name type="scientific">Ceratodon purpureus</name>
    <name type="common">Fire moss</name>
    <name type="synonym">Dicranum purpureum</name>
    <dbReference type="NCBI Taxonomy" id="3225"/>
    <lineage>
        <taxon>Eukaryota</taxon>
        <taxon>Viridiplantae</taxon>
        <taxon>Streptophyta</taxon>
        <taxon>Embryophyta</taxon>
        <taxon>Bryophyta</taxon>
        <taxon>Bryophytina</taxon>
        <taxon>Bryopsida</taxon>
        <taxon>Dicranidae</taxon>
        <taxon>Pseudoditrichales</taxon>
        <taxon>Ditrichaceae</taxon>
        <taxon>Ceratodon</taxon>
    </lineage>
</organism>
<comment type="caution">
    <text evidence="1">The sequence shown here is derived from an EMBL/GenBank/DDBJ whole genome shotgun (WGS) entry which is preliminary data.</text>
</comment>
<evidence type="ECO:0000313" key="2">
    <source>
        <dbReference type="EMBL" id="KAG0562382.1"/>
    </source>
</evidence>
<gene>
    <name evidence="1" type="ORF">KC19_9G141100</name>
    <name evidence="2" type="ORF">KC19_9G141700</name>
</gene>
<dbReference type="EMBL" id="CM026430">
    <property type="protein sequence ID" value="KAG0562382.1"/>
    <property type="molecule type" value="Genomic_DNA"/>
</dbReference>
<evidence type="ECO:0000313" key="1">
    <source>
        <dbReference type="EMBL" id="KAG0562376.1"/>
    </source>
</evidence>
<evidence type="ECO:0000313" key="3">
    <source>
        <dbReference type="Proteomes" id="UP000822688"/>
    </source>
</evidence>
<dbReference type="AlphaFoldDB" id="A0A8T0GRT8"/>
<sequence>MSFSLNPISPCCENTSILKKEDTHLWTSPRAVIKLVAHSKKILSIRVYMVVIQISGMIERCTRGITIGNYLNIRILELDCIVKLHVIAWLTMRS</sequence>
<proteinExistence type="predicted"/>
<keyword evidence="3" id="KW-1185">Reference proteome</keyword>
<dbReference type="Proteomes" id="UP000822688">
    <property type="component" value="Chromosome 9"/>
</dbReference>
<accession>A0A8T0GRT8</accession>
<name>A0A8T0GRT8_CERPU</name>
<dbReference type="EMBL" id="CM026430">
    <property type="protein sequence ID" value="KAG0562376.1"/>
    <property type="molecule type" value="Genomic_DNA"/>
</dbReference>
<protein>
    <submittedName>
        <fullName evidence="1">Uncharacterized protein</fullName>
    </submittedName>
</protein>